<protein>
    <submittedName>
        <fullName evidence="1">Uncharacterized protein</fullName>
    </submittedName>
</protein>
<dbReference type="AlphaFoldDB" id="A0A840WCY8"/>
<dbReference type="RefSeq" id="WP_184368986.1">
    <property type="nucleotide sequence ID" value="NZ_BAAAKM010000173.1"/>
</dbReference>
<comment type="caution">
    <text evidence="1">The sequence shown here is derived from an EMBL/GenBank/DDBJ whole genome shotgun (WGS) entry which is preliminary data.</text>
</comment>
<name>A0A840WCY8_9ACTN</name>
<evidence type="ECO:0000313" key="1">
    <source>
        <dbReference type="EMBL" id="MBB5494869.1"/>
    </source>
</evidence>
<gene>
    <name evidence="1" type="ORF">HNR07_006006</name>
</gene>
<organism evidence="1 2">
    <name type="scientific">Nocardiopsis metallicus</name>
    <dbReference type="NCBI Taxonomy" id="179819"/>
    <lineage>
        <taxon>Bacteria</taxon>
        <taxon>Bacillati</taxon>
        <taxon>Actinomycetota</taxon>
        <taxon>Actinomycetes</taxon>
        <taxon>Streptosporangiales</taxon>
        <taxon>Nocardiopsidaceae</taxon>
        <taxon>Nocardiopsis</taxon>
    </lineage>
</organism>
<dbReference type="Proteomes" id="UP000579647">
    <property type="component" value="Unassembled WGS sequence"/>
</dbReference>
<dbReference type="EMBL" id="JACHDO010000001">
    <property type="protein sequence ID" value="MBB5494869.1"/>
    <property type="molecule type" value="Genomic_DNA"/>
</dbReference>
<evidence type="ECO:0000313" key="2">
    <source>
        <dbReference type="Proteomes" id="UP000579647"/>
    </source>
</evidence>
<proteinExistence type="predicted"/>
<keyword evidence="2" id="KW-1185">Reference proteome</keyword>
<accession>A0A840WCY8</accession>
<sequence length="266" mass="29004">MDEAHALGSTLAAAWQEAYGPSLIEVPMSMVASLALFDTPTPERAPQPMVEVVELENHAFLSELYTRWNLGAYTWPRLHHLWLPWFEWVGGLLMSPDQLNSDQRIIAAARHIGALAAREGLADLVTHVHASAQCDLLGHLLNALHTQLQEGSSCPEPTPLLVPADNDIALAQQLHPGVVVEDPAAWSGTRIMHLVRELRQRGIDPRTITWRLRATNPVAAATLATSCALWGLGESVVIGTSPNDATWLGTAEKEVRAALNRRIGPC</sequence>
<reference evidence="1 2" key="1">
    <citation type="submission" date="2020-08" db="EMBL/GenBank/DDBJ databases">
        <title>Sequencing the genomes of 1000 actinobacteria strains.</title>
        <authorList>
            <person name="Klenk H.-P."/>
        </authorList>
    </citation>
    <scope>NUCLEOTIDE SEQUENCE [LARGE SCALE GENOMIC DNA]</scope>
    <source>
        <strain evidence="1 2">DSM 44598</strain>
    </source>
</reference>